<reference evidence="3" key="2">
    <citation type="journal article" date="2023" name="BMC Genomics">
        <title>Pest status, molecular evolution, and epigenetic factors derived from the genome assembly of Frankliniella fusca, a thysanopteran phytovirus vector.</title>
        <authorList>
            <person name="Catto M.A."/>
            <person name="Labadie P.E."/>
            <person name="Jacobson A.L."/>
            <person name="Kennedy G.G."/>
            <person name="Srinivasan R."/>
            <person name="Hunt B.G."/>
        </authorList>
    </citation>
    <scope>NUCLEOTIDE SEQUENCE</scope>
    <source>
        <strain evidence="3">PL_HMW_Pooled</strain>
    </source>
</reference>
<name>A0AAE1HL06_9NEOP</name>
<gene>
    <name evidence="3" type="ORF">KUF71_011972</name>
</gene>
<evidence type="ECO:0000256" key="2">
    <source>
        <dbReference type="SAM" id="SignalP"/>
    </source>
</evidence>
<feature type="chain" id="PRO_5041954561" evidence="2">
    <location>
        <begin position="23"/>
        <end position="532"/>
    </location>
</feature>
<keyword evidence="2" id="KW-0732">Signal</keyword>
<evidence type="ECO:0000313" key="4">
    <source>
        <dbReference type="Proteomes" id="UP001219518"/>
    </source>
</evidence>
<evidence type="ECO:0000256" key="1">
    <source>
        <dbReference type="SAM" id="MobiDB-lite"/>
    </source>
</evidence>
<keyword evidence="4" id="KW-1185">Reference proteome</keyword>
<comment type="caution">
    <text evidence="3">The sequence shown here is derived from an EMBL/GenBank/DDBJ whole genome shotgun (WGS) entry which is preliminary data.</text>
</comment>
<feature type="compositionally biased region" description="Polar residues" evidence="1">
    <location>
        <begin position="247"/>
        <end position="260"/>
    </location>
</feature>
<feature type="compositionally biased region" description="Basic and acidic residues" evidence="1">
    <location>
        <begin position="107"/>
        <end position="116"/>
    </location>
</feature>
<dbReference type="Proteomes" id="UP001219518">
    <property type="component" value="Unassembled WGS sequence"/>
</dbReference>
<sequence>MGTSQVPVRLFTVSCFFQFVVLKFMPTPECPEETVEISLTSWLKGDLDEDMRGETYWPNDNAAAANLVRNEKPFDPKWGTFDVVVLKHYATFLQARAALPKLAEDSHYETDTELGRGRRRKKRNQLLDSDSEEEQPVKRSKKPIPAPPPININKNSEKPRKGKTVLSKQEQNKKSLEELRQRLTAARATAAVRMKAQSQPSPKKPSGMTSPWKVSSFSQKDSSNISPTPQPDSHRVVTSDMEDFNSDESFASTPKIGNNDQGHHVESPTQISSMVNAQSASATAAHEQRNTRLLSQFFPFSVNASPKIQDKTDEYHLERQDADLGSSPLLSSVTFGGRNKKDEAAQKASRKLFSGDEDTFEWLQTLDTTVKRHTILLNEVSRKCDLILMNLGRVSRTVLPNEKRITAPANMPELPLGTKSALKEYESFLAKSDLNLAAVCDYMSSYVRTSVADPERKSANKILSQLLRNSLAQEMNLEGGNGKIAFRSLKLYKVFQGTLQAAFPDSDLEVADDALRRWLKDAKWRKQEALEQ</sequence>
<feature type="region of interest" description="Disordered" evidence="1">
    <location>
        <begin position="187"/>
        <end position="266"/>
    </location>
</feature>
<organism evidence="3 4">
    <name type="scientific">Frankliniella fusca</name>
    <dbReference type="NCBI Taxonomy" id="407009"/>
    <lineage>
        <taxon>Eukaryota</taxon>
        <taxon>Metazoa</taxon>
        <taxon>Ecdysozoa</taxon>
        <taxon>Arthropoda</taxon>
        <taxon>Hexapoda</taxon>
        <taxon>Insecta</taxon>
        <taxon>Pterygota</taxon>
        <taxon>Neoptera</taxon>
        <taxon>Paraneoptera</taxon>
        <taxon>Thysanoptera</taxon>
        <taxon>Terebrantia</taxon>
        <taxon>Thripoidea</taxon>
        <taxon>Thripidae</taxon>
        <taxon>Frankliniella</taxon>
    </lineage>
</organism>
<feature type="region of interest" description="Disordered" evidence="1">
    <location>
        <begin position="107"/>
        <end position="174"/>
    </location>
</feature>
<reference evidence="3" key="1">
    <citation type="submission" date="2021-07" db="EMBL/GenBank/DDBJ databases">
        <authorList>
            <person name="Catto M.A."/>
            <person name="Jacobson A."/>
            <person name="Kennedy G."/>
            <person name="Labadie P."/>
            <person name="Hunt B.G."/>
            <person name="Srinivasan R."/>
        </authorList>
    </citation>
    <scope>NUCLEOTIDE SEQUENCE</scope>
    <source>
        <strain evidence="3">PL_HMW_Pooled</strain>
        <tissue evidence="3">Head</tissue>
    </source>
</reference>
<proteinExistence type="predicted"/>
<evidence type="ECO:0000313" key="3">
    <source>
        <dbReference type="EMBL" id="KAK3922515.1"/>
    </source>
</evidence>
<feature type="signal peptide" evidence="2">
    <location>
        <begin position="1"/>
        <end position="22"/>
    </location>
</feature>
<protein>
    <submittedName>
        <fullName evidence="3">Aspartate carbamoyltransferase regulatory chain</fullName>
    </submittedName>
</protein>
<dbReference type="EMBL" id="JAHWGI010001092">
    <property type="protein sequence ID" value="KAK3922515.1"/>
    <property type="molecule type" value="Genomic_DNA"/>
</dbReference>
<accession>A0AAE1HL06</accession>
<feature type="compositionally biased region" description="Polar residues" evidence="1">
    <location>
        <begin position="196"/>
        <end position="227"/>
    </location>
</feature>
<dbReference type="AlphaFoldDB" id="A0AAE1HL06"/>